<evidence type="ECO:0000256" key="1">
    <source>
        <dbReference type="SAM" id="SignalP"/>
    </source>
</evidence>
<feature type="signal peptide" evidence="1">
    <location>
        <begin position="1"/>
        <end position="19"/>
    </location>
</feature>
<dbReference type="Proteomes" id="UP000046393">
    <property type="component" value="Unplaced"/>
</dbReference>
<proteinExistence type="predicted"/>
<name>A0A0N5AQ86_9BILA</name>
<dbReference type="WBParaSite" id="SMUV_0000683901-mRNA-1">
    <property type="protein sequence ID" value="SMUV_0000683901-mRNA-1"/>
    <property type="gene ID" value="SMUV_0000683901"/>
</dbReference>
<protein>
    <submittedName>
        <fullName evidence="3">Ovule protein</fullName>
    </submittedName>
</protein>
<keyword evidence="2" id="KW-1185">Reference proteome</keyword>
<accession>A0A0N5AQ86</accession>
<evidence type="ECO:0000313" key="3">
    <source>
        <dbReference type="WBParaSite" id="SMUV_0000683901-mRNA-1"/>
    </source>
</evidence>
<sequence length="73" mass="8937">MGFFLLLLMYLVYVYMVQKQLEMRKFYECSALIDKQNLEFCIMFCAKNLVEEEVKEERDMEWKQKWTVEFTGG</sequence>
<reference evidence="3" key="1">
    <citation type="submission" date="2017-02" db="UniProtKB">
        <authorList>
            <consortium name="WormBaseParasite"/>
        </authorList>
    </citation>
    <scope>IDENTIFICATION</scope>
</reference>
<organism evidence="2 3">
    <name type="scientific">Syphacia muris</name>
    <dbReference type="NCBI Taxonomy" id="451379"/>
    <lineage>
        <taxon>Eukaryota</taxon>
        <taxon>Metazoa</taxon>
        <taxon>Ecdysozoa</taxon>
        <taxon>Nematoda</taxon>
        <taxon>Chromadorea</taxon>
        <taxon>Rhabditida</taxon>
        <taxon>Spirurina</taxon>
        <taxon>Oxyuridomorpha</taxon>
        <taxon>Oxyuroidea</taxon>
        <taxon>Oxyuridae</taxon>
        <taxon>Syphacia</taxon>
    </lineage>
</organism>
<feature type="chain" id="PRO_5005893343" evidence="1">
    <location>
        <begin position="20"/>
        <end position="73"/>
    </location>
</feature>
<evidence type="ECO:0000313" key="2">
    <source>
        <dbReference type="Proteomes" id="UP000046393"/>
    </source>
</evidence>
<dbReference type="AlphaFoldDB" id="A0A0N5AQ86"/>
<keyword evidence="1" id="KW-0732">Signal</keyword>